<feature type="compositionally biased region" description="Polar residues" evidence="1">
    <location>
        <begin position="311"/>
        <end position="325"/>
    </location>
</feature>
<dbReference type="EMBL" id="JABXXO010000013">
    <property type="protein sequence ID" value="KAF7762014.1"/>
    <property type="molecule type" value="Genomic_DNA"/>
</dbReference>
<evidence type="ECO:0000256" key="2">
    <source>
        <dbReference type="SAM" id="Phobius"/>
    </source>
</evidence>
<gene>
    <name evidence="3" type="ORF">Agabi119p4_10006</name>
</gene>
<comment type="caution">
    <text evidence="3">The sequence shown here is derived from an EMBL/GenBank/DDBJ whole genome shotgun (WGS) entry which is preliminary data.</text>
</comment>
<dbReference type="Proteomes" id="UP000629468">
    <property type="component" value="Unassembled WGS sequence"/>
</dbReference>
<feature type="transmembrane region" description="Helical" evidence="2">
    <location>
        <begin position="20"/>
        <end position="40"/>
    </location>
</feature>
<organism evidence="3 4">
    <name type="scientific">Agaricus bisporus var. burnettii</name>
    <dbReference type="NCBI Taxonomy" id="192524"/>
    <lineage>
        <taxon>Eukaryota</taxon>
        <taxon>Fungi</taxon>
        <taxon>Dikarya</taxon>
        <taxon>Basidiomycota</taxon>
        <taxon>Agaricomycotina</taxon>
        <taxon>Agaricomycetes</taxon>
        <taxon>Agaricomycetidae</taxon>
        <taxon>Agaricales</taxon>
        <taxon>Agaricineae</taxon>
        <taxon>Agaricaceae</taxon>
        <taxon>Agaricus</taxon>
    </lineage>
</organism>
<sequence>MGSNPPLQGGSLLATQLELVSTTTTGGTLYGIAFCLYCLYLHASLPRLREHDRRRQAQFMMSYSSIIMLCGLCNLILNTWINQDAYIKHANFPGGPLAYQKTTYLTQPAGIAVVLVCVLVIDILTAAIQIWRLWVIWGGTRYGRFVAILPSLCLAVFTALRIKTIYFNLTLTRANGKLFRQEARSQNASYALQATITILSTLVLIAGFLIVQRWRQKRLLGKSQVLSTPYLSVIAMLVESYAMDSIWAIIIGVLNSLDHPAIQFFGNTQPYIEIIAYLLVLYRVANGRAYGSQKAHEPQSTRNNISSLHWNHTTTSESDDITSGTDDILHPTGNKSEPDFLQVQGSPA</sequence>
<feature type="transmembrane region" description="Helical" evidence="2">
    <location>
        <begin position="61"/>
        <end position="81"/>
    </location>
</feature>
<keyword evidence="2" id="KW-0812">Transmembrane</keyword>
<feature type="transmembrane region" description="Helical" evidence="2">
    <location>
        <begin position="231"/>
        <end position="256"/>
    </location>
</feature>
<name>A0A8H7C3H2_AGABI</name>
<proteinExistence type="predicted"/>
<reference evidence="3 4" key="1">
    <citation type="journal article" name="Sci. Rep.">
        <title>Telomere-to-telomere assembled and centromere annotated genomes of the two main subspecies of the button mushroom Agaricus bisporus reveal especially polymorphic chromosome ends.</title>
        <authorList>
            <person name="Sonnenberg A.S.M."/>
            <person name="Sedaghat-Telgerd N."/>
            <person name="Lavrijssen B."/>
            <person name="Ohm R.A."/>
            <person name="Hendrickx P.M."/>
            <person name="Scholtmeijer K."/>
            <person name="Baars J.J.P."/>
            <person name="van Peer A."/>
        </authorList>
    </citation>
    <scope>NUCLEOTIDE SEQUENCE [LARGE SCALE GENOMIC DNA]</scope>
    <source>
        <strain evidence="3 4">H119_p4</strain>
    </source>
</reference>
<protein>
    <submittedName>
        <fullName evidence="3">Uncharacterized protein</fullName>
    </submittedName>
</protein>
<evidence type="ECO:0000313" key="4">
    <source>
        <dbReference type="Proteomes" id="UP000629468"/>
    </source>
</evidence>
<accession>A0A8H7C3H2</accession>
<evidence type="ECO:0000256" key="1">
    <source>
        <dbReference type="SAM" id="MobiDB-lite"/>
    </source>
</evidence>
<feature type="region of interest" description="Disordered" evidence="1">
    <location>
        <begin position="311"/>
        <end position="348"/>
    </location>
</feature>
<keyword evidence="2" id="KW-1133">Transmembrane helix</keyword>
<feature type="transmembrane region" description="Helical" evidence="2">
    <location>
        <begin position="189"/>
        <end position="211"/>
    </location>
</feature>
<dbReference type="AlphaFoldDB" id="A0A8H7C3H2"/>
<evidence type="ECO:0000313" key="3">
    <source>
        <dbReference type="EMBL" id="KAF7762014.1"/>
    </source>
</evidence>
<keyword evidence="2" id="KW-0472">Membrane</keyword>
<feature type="transmembrane region" description="Helical" evidence="2">
    <location>
        <begin position="146"/>
        <end position="169"/>
    </location>
</feature>
<feature type="transmembrane region" description="Helical" evidence="2">
    <location>
        <begin position="109"/>
        <end position="134"/>
    </location>
</feature>
<feature type="transmembrane region" description="Helical" evidence="2">
    <location>
        <begin position="268"/>
        <end position="285"/>
    </location>
</feature>